<keyword evidence="3 9" id="KW-0997">Cell inner membrane</keyword>
<keyword evidence="2 9" id="KW-1003">Cell membrane</keyword>
<dbReference type="Proteomes" id="UP000321389">
    <property type="component" value="Chromosome"/>
</dbReference>
<dbReference type="HAMAP" id="MF_00911">
    <property type="entry name" value="FtsQ_subfam"/>
    <property type="match status" value="1"/>
</dbReference>
<dbReference type="Gene3D" id="3.40.50.11690">
    <property type="entry name" value="Cell division protein FtsQ/DivIB"/>
    <property type="match status" value="1"/>
</dbReference>
<keyword evidence="7 9" id="KW-0472">Membrane</keyword>
<gene>
    <name evidence="9" type="primary">ftsQ</name>
    <name evidence="11" type="ORF">FQ775_02350</name>
</gene>
<dbReference type="KEGG" id="niy:FQ775_02350"/>
<dbReference type="InterPro" id="IPR005548">
    <property type="entry name" value="Cell_div_FtsQ/DivIB_C"/>
</dbReference>
<keyword evidence="5 9" id="KW-0812">Transmembrane</keyword>
<evidence type="ECO:0000256" key="9">
    <source>
        <dbReference type="HAMAP-Rule" id="MF_00911"/>
    </source>
</evidence>
<name>A0A5B8KUM4_9HYPH</name>
<reference evidence="11" key="1">
    <citation type="submission" date="2020-04" db="EMBL/GenBank/DDBJ databases">
        <title>Nitratireductor sp. nov. isolated from mangrove soil.</title>
        <authorList>
            <person name="Ye Y."/>
        </authorList>
    </citation>
    <scope>NUCLEOTIDE SEQUENCE</scope>
    <source>
        <strain evidence="11">SY7</strain>
    </source>
</reference>
<proteinExistence type="inferred from homology"/>
<evidence type="ECO:0000256" key="8">
    <source>
        <dbReference type="ARBA" id="ARBA00023306"/>
    </source>
</evidence>
<comment type="function">
    <text evidence="9">Essential cell division protein.</text>
</comment>
<dbReference type="AlphaFoldDB" id="A0A5B8KUM4"/>
<accession>A0A5B8KUM4</accession>
<dbReference type="GO" id="GO:0043093">
    <property type="term" value="P:FtsZ-dependent cytokinesis"/>
    <property type="evidence" value="ECO:0007669"/>
    <property type="project" value="UniProtKB-UniRule"/>
</dbReference>
<sequence>MFALRPGKNRAAGSAGWLRMPAGIAEGVLPRLLRRPVRAASRIDFSRIEIPRHATAAATAVLFLLTGAYGAALGGHYPAIVKGVTSIGGFAISDVRISGHRETSEIDILQRLELDGWTSLVGFDVDHARSRIAAMPWVRSASVRKIYPDAVEIAIEEKQPFAIWQRGSDLTLIERSGAEIAPFRSERYATLPLVVGVGAAQKAQLIVHKVGLHPGLASRVRGYVRVADRRWNLRLENGITVKLPEDGERAALADLAALDQAQGLLSRDIVAVDMRLDDRLVVKLTPEAVVRRDAAVKARGGKKRQGRAI</sequence>
<dbReference type="Pfam" id="PF08478">
    <property type="entry name" value="POTRA_1"/>
    <property type="match status" value="1"/>
</dbReference>
<evidence type="ECO:0000256" key="7">
    <source>
        <dbReference type="ARBA" id="ARBA00023136"/>
    </source>
</evidence>
<protein>
    <recommendedName>
        <fullName evidence="9">Cell division protein FtsQ</fullName>
    </recommendedName>
</protein>
<dbReference type="PROSITE" id="PS51779">
    <property type="entry name" value="POTRA"/>
    <property type="match status" value="1"/>
</dbReference>
<dbReference type="Gene3D" id="3.10.20.310">
    <property type="entry name" value="membrane protein fhac"/>
    <property type="match status" value="1"/>
</dbReference>
<evidence type="ECO:0000256" key="3">
    <source>
        <dbReference type="ARBA" id="ARBA00022519"/>
    </source>
</evidence>
<dbReference type="InterPro" id="IPR026579">
    <property type="entry name" value="FtsQ"/>
</dbReference>
<dbReference type="Pfam" id="PF03799">
    <property type="entry name" value="FtsQ_DivIB_C"/>
    <property type="match status" value="1"/>
</dbReference>
<comment type="similarity">
    <text evidence="9">Belongs to the FtsQ/DivIB family. FtsQ subfamily.</text>
</comment>
<dbReference type="PANTHER" id="PTHR35851:SF1">
    <property type="entry name" value="CELL DIVISION PROTEIN FTSQ"/>
    <property type="match status" value="1"/>
</dbReference>
<evidence type="ECO:0000256" key="1">
    <source>
        <dbReference type="ARBA" id="ARBA00004370"/>
    </source>
</evidence>
<comment type="subcellular location">
    <subcellularLocation>
        <location evidence="9">Cell inner membrane</location>
        <topology evidence="9">Single-pass type II membrane protein</topology>
    </subcellularLocation>
    <subcellularLocation>
        <location evidence="1">Membrane</location>
    </subcellularLocation>
    <text evidence="9">Localizes to the division septum.</text>
</comment>
<dbReference type="EMBL" id="CP042301">
    <property type="protein sequence ID" value="QDY99303.1"/>
    <property type="molecule type" value="Genomic_DNA"/>
</dbReference>
<evidence type="ECO:0000259" key="10">
    <source>
        <dbReference type="PROSITE" id="PS51779"/>
    </source>
</evidence>
<organism evidence="11 12">
    <name type="scientific">Nitratireductor mangrovi</name>
    <dbReference type="NCBI Taxonomy" id="2599600"/>
    <lineage>
        <taxon>Bacteria</taxon>
        <taxon>Pseudomonadati</taxon>
        <taxon>Pseudomonadota</taxon>
        <taxon>Alphaproteobacteria</taxon>
        <taxon>Hyphomicrobiales</taxon>
        <taxon>Phyllobacteriaceae</taxon>
        <taxon>Nitratireductor</taxon>
    </lineage>
</organism>
<dbReference type="GO" id="GO:0032153">
    <property type="term" value="C:cell division site"/>
    <property type="evidence" value="ECO:0007669"/>
    <property type="project" value="UniProtKB-UniRule"/>
</dbReference>
<evidence type="ECO:0000256" key="6">
    <source>
        <dbReference type="ARBA" id="ARBA00022989"/>
    </source>
</evidence>
<keyword evidence="4 9" id="KW-0132">Cell division</keyword>
<dbReference type="InterPro" id="IPR045335">
    <property type="entry name" value="FtsQ_C_sf"/>
</dbReference>
<feature type="domain" description="POTRA" evidence="10">
    <location>
        <begin position="90"/>
        <end position="158"/>
    </location>
</feature>
<keyword evidence="8 9" id="KW-0131">Cell cycle</keyword>
<dbReference type="RefSeq" id="WP_146297953.1">
    <property type="nucleotide sequence ID" value="NZ_CP042301.2"/>
</dbReference>
<dbReference type="OrthoDB" id="9783091at2"/>
<dbReference type="GO" id="GO:0005886">
    <property type="term" value="C:plasma membrane"/>
    <property type="evidence" value="ECO:0007669"/>
    <property type="project" value="UniProtKB-SubCell"/>
</dbReference>
<dbReference type="PANTHER" id="PTHR35851">
    <property type="entry name" value="CELL DIVISION PROTEIN FTSQ"/>
    <property type="match status" value="1"/>
</dbReference>
<evidence type="ECO:0000256" key="2">
    <source>
        <dbReference type="ARBA" id="ARBA00022475"/>
    </source>
</evidence>
<evidence type="ECO:0000313" key="12">
    <source>
        <dbReference type="Proteomes" id="UP000321389"/>
    </source>
</evidence>
<evidence type="ECO:0000256" key="4">
    <source>
        <dbReference type="ARBA" id="ARBA00022618"/>
    </source>
</evidence>
<dbReference type="InterPro" id="IPR034746">
    <property type="entry name" value="POTRA"/>
</dbReference>
<keyword evidence="6 9" id="KW-1133">Transmembrane helix</keyword>
<keyword evidence="12" id="KW-1185">Reference proteome</keyword>
<evidence type="ECO:0000256" key="5">
    <source>
        <dbReference type="ARBA" id="ARBA00022692"/>
    </source>
</evidence>
<dbReference type="InterPro" id="IPR013685">
    <property type="entry name" value="POTRA_FtsQ_type"/>
</dbReference>
<evidence type="ECO:0000313" key="11">
    <source>
        <dbReference type="EMBL" id="QDY99303.1"/>
    </source>
</evidence>
<dbReference type="GO" id="GO:0090529">
    <property type="term" value="P:cell septum assembly"/>
    <property type="evidence" value="ECO:0007669"/>
    <property type="project" value="InterPro"/>
</dbReference>